<accession>A0AAE0LCM6</accession>
<reference evidence="2 3" key="1">
    <citation type="journal article" date="2015" name="Genome Biol. Evol.">
        <title>Comparative Genomics of a Bacterivorous Green Alga Reveals Evolutionary Causalities and Consequences of Phago-Mixotrophic Mode of Nutrition.</title>
        <authorList>
            <person name="Burns J.A."/>
            <person name="Paasch A."/>
            <person name="Narechania A."/>
            <person name="Kim E."/>
        </authorList>
    </citation>
    <scope>NUCLEOTIDE SEQUENCE [LARGE SCALE GENOMIC DNA]</scope>
    <source>
        <strain evidence="2 3">PLY_AMNH</strain>
    </source>
</reference>
<gene>
    <name evidence="2" type="ORF">CYMTET_11861</name>
</gene>
<dbReference type="AlphaFoldDB" id="A0AAE0LCM6"/>
<feature type="compositionally biased region" description="Basic and acidic residues" evidence="1">
    <location>
        <begin position="360"/>
        <end position="369"/>
    </location>
</feature>
<feature type="region of interest" description="Disordered" evidence="1">
    <location>
        <begin position="245"/>
        <end position="377"/>
    </location>
</feature>
<feature type="compositionally biased region" description="Polar residues" evidence="1">
    <location>
        <begin position="251"/>
        <end position="270"/>
    </location>
</feature>
<dbReference type="Proteomes" id="UP001190700">
    <property type="component" value="Unassembled WGS sequence"/>
</dbReference>
<feature type="compositionally biased region" description="Polar residues" evidence="1">
    <location>
        <begin position="302"/>
        <end position="321"/>
    </location>
</feature>
<proteinExistence type="predicted"/>
<keyword evidence="3" id="KW-1185">Reference proteome</keyword>
<organism evidence="2 3">
    <name type="scientific">Cymbomonas tetramitiformis</name>
    <dbReference type="NCBI Taxonomy" id="36881"/>
    <lineage>
        <taxon>Eukaryota</taxon>
        <taxon>Viridiplantae</taxon>
        <taxon>Chlorophyta</taxon>
        <taxon>Pyramimonadophyceae</taxon>
        <taxon>Pyramimonadales</taxon>
        <taxon>Pyramimonadaceae</taxon>
        <taxon>Cymbomonas</taxon>
    </lineage>
</organism>
<feature type="region of interest" description="Disordered" evidence="1">
    <location>
        <begin position="102"/>
        <end position="122"/>
    </location>
</feature>
<evidence type="ECO:0000313" key="2">
    <source>
        <dbReference type="EMBL" id="KAK3280293.1"/>
    </source>
</evidence>
<sequence length="585" mass="64303">MADNLGMGGVTQLFMAFHKNKKVVLHDRVMDETSEVTTTELYDMFSSMSTNPWAAMKDFAEQWARTRLESLTRATNSEFESIKAADSDNFTKRKSFGLRRKSIGRRSHSSMSPNDPAVESAAPCRSGASLWRKARQPLTAMNFLGGLGTKTVHEIQSPARPTKSRRQLSISRWEPAVSRISKVRSLSFAFSSGGGTPLDPLGAEVEAEADAEAEACKLREVLTEQPGAQASLNQESPEIPKAQREIWPKRSSASALTSAPVSASASGDSSQPRRERDTCKGQPSLPRSLADNSKINRRHLRNFTSEEPTATPSLQTTTVQKTGVERPPNLHEERLPAQRLAPLPGGNGGVDTSHHTSGPQDEKASREGPGKGWMPGMLHGTEVQLTMHEPYQPYQLPTTKPPPLVHGKALPRHERNEPDAFYHSADRKDVDLRAVGHSASAVEGNAKLLNNNSWTDSADDAAVLRRRAQLQNISHIPGKPPPGQEPSEELLLPDPPTRHLADHLSRSHAQHFRPAFRVPQAEGLLPGRRKEAALPRSCGVRSLVMQQYISTMNAQTHTTREVWPLPQNQSSYAHVLCTSQARSKT</sequence>
<protein>
    <submittedName>
        <fullName evidence="2">Uncharacterized protein</fullName>
    </submittedName>
</protein>
<dbReference type="EMBL" id="LGRX02004456">
    <property type="protein sequence ID" value="KAK3280293.1"/>
    <property type="molecule type" value="Genomic_DNA"/>
</dbReference>
<name>A0AAE0LCM6_9CHLO</name>
<evidence type="ECO:0000256" key="1">
    <source>
        <dbReference type="SAM" id="MobiDB-lite"/>
    </source>
</evidence>
<comment type="caution">
    <text evidence="2">The sequence shown here is derived from an EMBL/GenBank/DDBJ whole genome shotgun (WGS) entry which is preliminary data.</text>
</comment>
<evidence type="ECO:0000313" key="3">
    <source>
        <dbReference type="Proteomes" id="UP001190700"/>
    </source>
</evidence>